<dbReference type="RefSeq" id="WP_046146635.1">
    <property type="nucleotide sequence ID" value="NZ_KQ033913.1"/>
</dbReference>
<protein>
    <submittedName>
        <fullName evidence="2">Por secretion system C-terminal sorting domain-containing protein</fullName>
    </submittedName>
</protein>
<comment type="caution">
    <text evidence="2">The sequence shown here is derived from an EMBL/GenBank/DDBJ whole genome shotgun (WGS) entry which is preliminary data.</text>
</comment>
<dbReference type="PATRIC" id="fig|927665.4.peg.2943"/>
<dbReference type="SUPFAM" id="SSF49785">
    <property type="entry name" value="Galactose-binding domain-like"/>
    <property type="match status" value="1"/>
</dbReference>
<gene>
    <name evidence="2" type="ORF">HMPREF1535_02869</name>
</gene>
<dbReference type="InterPro" id="IPR026444">
    <property type="entry name" value="Secre_tail"/>
</dbReference>
<evidence type="ECO:0000313" key="2">
    <source>
        <dbReference type="EMBL" id="KKB54744.1"/>
    </source>
</evidence>
<dbReference type="AlphaFoldDB" id="A0A0F5JAF0"/>
<sequence>MRISILLTCFTILISTFGSAQQIKRNLIANSCFEEGLKHWYTTCEPNINVNYYIDKDTPISGSASALISVDQPGSHSHDAMLYVLFPVEKNAKYKICFKAMCSRKEQLKLEFCSDHGDYIPPVIEIRPESFKSEYDDDRLKGSISVTPEVREYTFITGPLDKADWKYKLAFQFATAAPYTLYWIDDVKICRADDGDWDGNLFPADESGRTSFPIKGTSSNLVIPYCPNEETAYDLTFTLQSNRKTELHTPMIPIYGNYHTINFDNEPENRIMTCLFHQRTPPNQVVSPRIERIGCWNILLSNIKSDAGDFNALIKHITVKEQNLRLLDCEILNPISELLLGTKHQFRIGEFVTPTHASPSVVFGVQNGQGCATIDQQGVLTGTSPGDITVKVCNREGDIIRAIPVIITPPVSTGKTQKETVQLYPTIVRQGEDIYISGSTEESSISLYSITGQMIFFDRHNLHTIQTYSLHPGVYIARIIHNQNISIQKIRIK</sequence>
<accession>A0A0F5JAF0</accession>
<dbReference type="Gene3D" id="2.60.120.260">
    <property type="entry name" value="Galactose-binding domain-like"/>
    <property type="match status" value="1"/>
</dbReference>
<dbReference type="STRING" id="927665.HMPREF1535_02869"/>
<organism evidence="2 3">
    <name type="scientific">Parabacteroides goldsteinii DSM 19448 = WAL 12034</name>
    <dbReference type="NCBI Taxonomy" id="927665"/>
    <lineage>
        <taxon>Bacteria</taxon>
        <taxon>Pseudomonadati</taxon>
        <taxon>Bacteroidota</taxon>
        <taxon>Bacteroidia</taxon>
        <taxon>Bacteroidales</taxon>
        <taxon>Tannerellaceae</taxon>
        <taxon>Parabacteroides</taxon>
    </lineage>
</organism>
<keyword evidence="1" id="KW-0732">Signal</keyword>
<reference evidence="2 3" key="1">
    <citation type="submission" date="2013-04" db="EMBL/GenBank/DDBJ databases">
        <title>The Genome Sequence of Parabacteroides goldsteinii DSM 19448.</title>
        <authorList>
            <consortium name="The Broad Institute Genomics Platform"/>
            <person name="Earl A."/>
            <person name="Ward D."/>
            <person name="Feldgarden M."/>
            <person name="Gevers D."/>
            <person name="Martens E."/>
            <person name="Sakamoto M."/>
            <person name="Benno Y."/>
            <person name="Song Y."/>
            <person name="Liu C."/>
            <person name="Lee J."/>
            <person name="Bolanos M."/>
            <person name="Vaisanen M.L."/>
            <person name="Finegold S.M."/>
            <person name="Walker B."/>
            <person name="Young S."/>
            <person name="Zeng Q."/>
            <person name="Gargeya S."/>
            <person name="Fitzgerald M."/>
            <person name="Haas B."/>
            <person name="Abouelleil A."/>
            <person name="Allen A.W."/>
            <person name="Alvarado L."/>
            <person name="Arachchi H.M."/>
            <person name="Berlin A.M."/>
            <person name="Chapman S.B."/>
            <person name="Gainer-Dewar J."/>
            <person name="Goldberg J."/>
            <person name="Griggs A."/>
            <person name="Gujja S."/>
            <person name="Hansen M."/>
            <person name="Howarth C."/>
            <person name="Imamovic A."/>
            <person name="Ireland A."/>
            <person name="Larimer J."/>
            <person name="McCowan C."/>
            <person name="Murphy C."/>
            <person name="Pearson M."/>
            <person name="Poon T.W."/>
            <person name="Priest M."/>
            <person name="Roberts A."/>
            <person name="Saif S."/>
            <person name="Shea T."/>
            <person name="Sisk P."/>
            <person name="Sykes S."/>
            <person name="Wortman J."/>
            <person name="Nusbaum C."/>
            <person name="Birren B."/>
        </authorList>
    </citation>
    <scope>NUCLEOTIDE SEQUENCE [LARGE SCALE GENOMIC DNA]</scope>
    <source>
        <strain evidence="2 3">DSM 19448</strain>
    </source>
</reference>
<dbReference type="HOGENOM" id="CLU_553044_0_0_10"/>
<feature type="signal peptide" evidence="1">
    <location>
        <begin position="1"/>
        <end position="20"/>
    </location>
</feature>
<evidence type="ECO:0000256" key="1">
    <source>
        <dbReference type="SAM" id="SignalP"/>
    </source>
</evidence>
<proteinExistence type="predicted"/>
<evidence type="ECO:0000313" key="3">
    <source>
        <dbReference type="Proteomes" id="UP000033047"/>
    </source>
</evidence>
<feature type="chain" id="PRO_5002489483" evidence="1">
    <location>
        <begin position="21"/>
        <end position="493"/>
    </location>
</feature>
<dbReference type="InterPro" id="IPR008979">
    <property type="entry name" value="Galactose-bd-like_sf"/>
</dbReference>
<dbReference type="EMBL" id="AQHV01000013">
    <property type="protein sequence ID" value="KKB54744.1"/>
    <property type="molecule type" value="Genomic_DNA"/>
</dbReference>
<dbReference type="Proteomes" id="UP000033047">
    <property type="component" value="Unassembled WGS sequence"/>
</dbReference>
<dbReference type="NCBIfam" id="TIGR04183">
    <property type="entry name" value="Por_Secre_tail"/>
    <property type="match status" value="1"/>
</dbReference>
<name>A0A0F5JAF0_9BACT</name>